<evidence type="ECO:0000256" key="1">
    <source>
        <dbReference type="SAM" id="MobiDB-lite"/>
    </source>
</evidence>
<feature type="chain" id="PRO_5047208590" evidence="2">
    <location>
        <begin position="23"/>
        <end position="559"/>
    </location>
</feature>
<reference evidence="3 4" key="1">
    <citation type="submission" date="2023-09" db="EMBL/GenBank/DDBJ databases">
        <title>Pangenome analysis of Batrachochytrium dendrobatidis and related Chytrids.</title>
        <authorList>
            <person name="Yacoub M.N."/>
            <person name="Stajich J.E."/>
            <person name="James T.Y."/>
        </authorList>
    </citation>
    <scope>NUCLEOTIDE SEQUENCE [LARGE SCALE GENOMIC DNA]</scope>
    <source>
        <strain evidence="3 4">JEL0888</strain>
    </source>
</reference>
<dbReference type="EMBL" id="JADGIZ020000145">
    <property type="protein sequence ID" value="KAL2911165.1"/>
    <property type="molecule type" value="Genomic_DNA"/>
</dbReference>
<organism evidence="3 4">
    <name type="scientific">Polyrhizophydium stewartii</name>
    <dbReference type="NCBI Taxonomy" id="2732419"/>
    <lineage>
        <taxon>Eukaryota</taxon>
        <taxon>Fungi</taxon>
        <taxon>Fungi incertae sedis</taxon>
        <taxon>Chytridiomycota</taxon>
        <taxon>Chytridiomycota incertae sedis</taxon>
        <taxon>Chytridiomycetes</taxon>
        <taxon>Rhizophydiales</taxon>
        <taxon>Rhizophydiales incertae sedis</taxon>
        <taxon>Polyrhizophydium</taxon>
    </lineage>
</organism>
<comment type="caution">
    <text evidence="3">The sequence shown here is derived from an EMBL/GenBank/DDBJ whole genome shotgun (WGS) entry which is preliminary data.</text>
</comment>
<feature type="region of interest" description="Disordered" evidence="1">
    <location>
        <begin position="377"/>
        <end position="419"/>
    </location>
</feature>
<evidence type="ECO:0000313" key="3">
    <source>
        <dbReference type="EMBL" id="KAL2911165.1"/>
    </source>
</evidence>
<feature type="compositionally biased region" description="Acidic residues" evidence="1">
    <location>
        <begin position="409"/>
        <end position="419"/>
    </location>
</feature>
<feature type="compositionally biased region" description="Gly residues" evidence="1">
    <location>
        <begin position="82"/>
        <end position="92"/>
    </location>
</feature>
<feature type="region of interest" description="Disordered" evidence="1">
    <location>
        <begin position="477"/>
        <end position="528"/>
    </location>
</feature>
<proteinExistence type="predicted"/>
<name>A0ABR4MV58_9FUNG</name>
<keyword evidence="4" id="KW-1185">Reference proteome</keyword>
<feature type="region of interest" description="Disordered" evidence="1">
    <location>
        <begin position="281"/>
        <end position="306"/>
    </location>
</feature>
<feature type="compositionally biased region" description="Acidic residues" evidence="1">
    <location>
        <begin position="377"/>
        <end position="390"/>
    </location>
</feature>
<protein>
    <submittedName>
        <fullName evidence="3">Uncharacterized protein</fullName>
    </submittedName>
</protein>
<feature type="compositionally biased region" description="Basic and acidic residues" evidence="1">
    <location>
        <begin position="516"/>
        <end position="528"/>
    </location>
</feature>
<dbReference type="Proteomes" id="UP001527925">
    <property type="component" value="Unassembled WGS sequence"/>
</dbReference>
<feature type="compositionally biased region" description="Acidic residues" evidence="1">
    <location>
        <begin position="477"/>
        <end position="488"/>
    </location>
</feature>
<feature type="compositionally biased region" description="Low complexity" evidence="1">
    <location>
        <begin position="281"/>
        <end position="291"/>
    </location>
</feature>
<keyword evidence="2" id="KW-0732">Signal</keyword>
<sequence length="559" mass="58914">MASLRIHAFVLRVCGMPAGASGTTDDVGSTPESTPDAPGPRDWTPLRGLFYPSCGVCRAKLSLDVQAAACPDTDAQGPHRSGAGGDTGGGKDAAGDASAGRRRWQAVWTCSKCRAMTHARTSAVSQRYRLEMLAAVTPAVHGSRASGPGKPPAAARAASETAAGMRVVKLVVFGSTVDVLVGMSATELNAAIHTSPMRSGRLPTPREREARLAAVMHGLESVLSAVPLGVRVPLADWRAASSKPMPRGRVAELVALDMWPLFGPAAAVRDGIPWLWPGSGSKSAKSEAATAVTRNSSSSKDVEQEEWDLDPRLVDALDSLELTQTQKTQKTQALPPKAVLFNLAPRVAALFDDAAKTAAATVSSRDILDQIAIIDDEDADGGSGSDEDTDAAVPSTSRTDKKPATQVKDDDDDDSQDEDAGFRGVLTLADLDAALTQRHQQRLALTQTQLKTQQPQQSHGELDIVRELLAGLTVDDFGDFESSDDDADNAGADDAGADGHARSSEQVQDANPTAADAHKVRAKDPEAAKSDEWFNSLDDLAVVLEELGLEMPSYHPLAR</sequence>
<feature type="region of interest" description="Disordered" evidence="1">
    <location>
        <begin position="20"/>
        <end position="44"/>
    </location>
</feature>
<feature type="compositionally biased region" description="Polar residues" evidence="1">
    <location>
        <begin position="21"/>
        <end position="33"/>
    </location>
</feature>
<feature type="region of interest" description="Disordered" evidence="1">
    <location>
        <begin position="71"/>
        <end position="98"/>
    </location>
</feature>
<evidence type="ECO:0000313" key="4">
    <source>
        <dbReference type="Proteomes" id="UP001527925"/>
    </source>
</evidence>
<evidence type="ECO:0000256" key="2">
    <source>
        <dbReference type="SAM" id="SignalP"/>
    </source>
</evidence>
<gene>
    <name evidence="3" type="ORF">HK105_209373</name>
</gene>
<feature type="signal peptide" evidence="2">
    <location>
        <begin position="1"/>
        <end position="22"/>
    </location>
</feature>
<accession>A0ABR4MV58</accession>